<dbReference type="EMBL" id="BOPA01000035">
    <property type="protein sequence ID" value="GIJ18015.1"/>
    <property type="molecule type" value="Genomic_DNA"/>
</dbReference>
<dbReference type="RefSeq" id="WP_204292389.1">
    <property type="nucleotide sequence ID" value="NZ_BAAAGZ010000001.1"/>
</dbReference>
<sequence>MRHHLEPAGRRYRPTNSTGPGRGRGGEPDDRCIARRTGGGPYPPDAVPRMRFTPSAIPVLTCVPARHEAALRGAVEALARLGRSDLGGILRVSAPGSADAAAERLAARRAVENALHGGCGTVLLPPPRPPSTRHRDRPDTPNPSAPPPTTRIQSEELR</sequence>
<gene>
    <name evidence="2" type="ORF">Vgi01_46990</name>
</gene>
<evidence type="ECO:0000313" key="2">
    <source>
        <dbReference type="EMBL" id="GIJ18015.1"/>
    </source>
</evidence>
<feature type="compositionally biased region" description="Basic and acidic residues" evidence="1">
    <location>
        <begin position="24"/>
        <end position="33"/>
    </location>
</feature>
<name>A0ABQ4IJD9_9ACTN</name>
<evidence type="ECO:0000313" key="3">
    <source>
        <dbReference type="Proteomes" id="UP000647860"/>
    </source>
</evidence>
<evidence type="ECO:0000256" key="1">
    <source>
        <dbReference type="SAM" id="MobiDB-lite"/>
    </source>
</evidence>
<feature type="region of interest" description="Disordered" evidence="1">
    <location>
        <begin position="1"/>
        <end position="46"/>
    </location>
</feature>
<organism evidence="2 3">
    <name type="scientific">Micromonospora gifhornensis</name>
    <dbReference type="NCBI Taxonomy" id="84594"/>
    <lineage>
        <taxon>Bacteria</taxon>
        <taxon>Bacillati</taxon>
        <taxon>Actinomycetota</taxon>
        <taxon>Actinomycetes</taxon>
        <taxon>Micromonosporales</taxon>
        <taxon>Micromonosporaceae</taxon>
        <taxon>Micromonospora</taxon>
    </lineage>
</organism>
<accession>A0ABQ4IJD9</accession>
<reference evidence="2 3" key="1">
    <citation type="submission" date="2021-01" db="EMBL/GenBank/DDBJ databases">
        <title>Whole genome shotgun sequence of Verrucosispora gifhornensis NBRC 16317.</title>
        <authorList>
            <person name="Komaki H."/>
            <person name="Tamura T."/>
        </authorList>
    </citation>
    <scope>NUCLEOTIDE SEQUENCE [LARGE SCALE GENOMIC DNA]</scope>
    <source>
        <strain evidence="2 3">NBRC 16317</strain>
    </source>
</reference>
<feature type="compositionally biased region" description="Pro residues" evidence="1">
    <location>
        <begin position="140"/>
        <end position="149"/>
    </location>
</feature>
<proteinExistence type="predicted"/>
<feature type="region of interest" description="Disordered" evidence="1">
    <location>
        <begin position="115"/>
        <end position="158"/>
    </location>
</feature>
<comment type="caution">
    <text evidence="2">The sequence shown here is derived from an EMBL/GenBank/DDBJ whole genome shotgun (WGS) entry which is preliminary data.</text>
</comment>
<keyword evidence="3" id="KW-1185">Reference proteome</keyword>
<dbReference type="Proteomes" id="UP000647860">
    <property type="component" value="Unassembled WGS sequence"/>
</dbReference>
<protein>
    <submittedName>
        <fullName evidence="2">Uncharacterized protein</fullName>
    </submittedName>
</protein>